<dbReference type="InterPro" id="IPR011051">
    <property type="entry name" value="RmlC_Cupin_sf"/>
</dbReference>
<dbReference type="Gene3D" id="2.60.120.10">
    <property type="entry name" value="Jelly Rolls"/>
    <property type="match status" value="1"/>
</dbReference>
<dbReference type="RefSeq" id="WP_004963536.1">
    <property type="nucleotide sequence ID" value="NZ_JAEKCK010000003.1"/>
</dbReference>
<reference evidence="1 2" key="1">
    <citation type="submission" date="2018-12" db="EMBL/GenBank/DDBJ databases">
        <authorList>
            <consortium name="Pathogen Informatics"/>
        </authorList>
    </citation>
    <scope>NUCLEOTIDE SEQUENCE [LARGE SCALE GENOMIC DNA]</scope>
    <source>
        <strain evidence="1 2">NCTC11214</strain>
    </source>
</reference>
<dbReference type="AlphaFoldDB" id="A0A447KZS2"/>
<proteinExistence type="predicted"/>
<organism evidence="1 2">
    <name type="scientific">Serratia odorifera</name>
    <dbReference type="NCBI Taxonomy" id="618"/>
    <lineage>
        <taxon>Bacteria</taxon>
        <taxon>Pseudomonadati</taxon>
        <taxon>Pseudomonadota</taxon>
        <taxon>Gammaproteobacteria</taxon>
        <taxon>Enterobacterales</taxon>
        <taxon>Yersiniaceae</taxon>
        <taxon>Serratia</taxon>
    </lineage>
</organism>
<evidence type="ECO:0008006" key="3">
    <source>
        <dbReference type="Google" id="ProtNLM"/>
    </source>
</evidence>
<dbReference type="Proteomes" id="UP000281391">
    <property type="component" value="Chromosome"/>
</dbReference>
<dbReference type="SUPFAM" id="SSF51182">
    <property type="entry name" value="RmlC-like cupins"/>
    <property type="match status" value="1"/>
</dbReference>
<dbReference type="KEGG" id="sof:NCTC11214_04635"/>
<name>A0A447KZS2_SEROD</name>
<accession>A0A447KZS2</accession>
<dbReference type="InterPro" id="IPR014710">
    <property type="entry name" value="RmlC-like_jellyroll"/>
</dbReference>
<evidence type="ECO:0000313" key="2">
    <source>
        <dbReference type="Proteomes" id="UP000281391"/>
    </source>
</evidence>
<sequence>MLKFIAATPFHSLDNGLARREGKMSDGAAAAEVRYDAGAFGQLQKHPHGLQTQVLSGEFEFTVGSDIFVAIAGESITIPAEVASGCFCLTAGTLLEIALAPQSK</sequence>
<evidence type="ECO:0000313" key="1">
    <source>
        <dbReference type="EMBL" id="VDZ63770.1"/>
    </source>
</evidence>
<protein>
    <recommendedName>
        <fullName evidence="3">Cupin domain</fullName>
    </recommendedName>
</protein>
<gene>
    <name evidence="1" type="ORF">NCTC11214_04635</name>
</gene>
<dbReference type="EMBL" id="LR134117">
    <property type="protein sequence ID" value="VDZ63770.1"/>
    <property type="molecule type" value="Genomic_DNA"/>
</dbReference>